<reference evidence="1" key="1">
    <citation type="journal article" date="2015" name="Proc. Natl. Acad. Sci. U.S.A.">
        <title>Networks of energetic and metabolic interactions define dynamics in microbial communities.</title>
        <authorList>
            <person name="Embree M."/>
            <person name="Liu J.K."/>
            <person name="Al-Bassam M.M."/>
            <person name="Zengler K."/>
        </authorList>
    </citation>
    <scope>NUCLEOTIDE SEQUENCE</scope>
</reference>
<accession>A0A0W8FBP1</accession>
<evidence type="ECO:0000313" key="1">
    <source>
        <dbReference type="EMBL" id="KUG18018.1"/>
    </source>
</evidence>
<sequence>MLHLESCDYCLALKPENINQFNRLIFKEYPAASCGIFFKNKNIKIWKNIPI</sequence>
<dbReference type="AlphaFoldDB" id="A0A0W8FBP1"/>
<organism evidence="1">
    <name type="scientific">hydrocarbon metagenome</name>
    <dbReference type="NCBI Taxonomy" id="938273"/>
    <lineage>
        <taxon>unclassified sequences</taxon>
        <taxon>metagenomes</taxon>
        <taxon>ecological metagenomes</taxon>
    </lineage>
</organism>
<proteinExistence type="predicted"/>
<comment type="caution">
    <text evidence="1">The sequence shown here is derived from an EMBL/GenBank/DDBJ whole genome shotgun (WGS) entry which is preliminary data.</text>
</comment>
<protein>
    <submittedName>
        <fullName evidence="1">Uncharacterized protein</fullName>
    </submittedName>
</protein>
<gene>
    <name evidence="1" type="ORF">ASZ90_012282</name>
</gene>
<name>A0A0W8FBP1_9ZZZZ</name>
<dbReference type="EMBL" id="LNQE01001406">
    <property type="protein sequence ID" value="KUG18018.1"/>
    <property type="molecule type" value="Genomic_DNA"/>
</dbReference>